<dbReference type="GO" id="GO:0015095">
    <property type="term" value="F:magnesium ion transmembrane transporter activity"/>
    <property type="evidence" value="ECO:0007669"/>
    <property type="project" value="TreeGrafter"/>
</dbReference>
<evidence type="ECO:0000256" key="12">
    <source>
        <dbReference type="SAM" id="Phobius"/>
    </source>
</evidence>
<dbReference type="KEGG" id="gxy:GLX_14530"/>
<dbReference type="CDD" id="cd12834">
    <property type="entry name" value="ZntB_u1"/>
    <property type="match status" value="1"/>
</dbReference>
<dbReference type="STRING" id="634177.GLX_14530"/>
<dbReference type="GO" id="GO:0050897">
    <property type="term" value="F:cobalt ion binding"/>
    <property type="evidence" value="ECO:0007669"/>
    <property type="project" value="TreeGrafter"/>
</dbReference>
<keyword evidence="8 12" id="KW-1133">Transmembrane helix</keyword>
<evidence type="ECO:0000256" key="9">
    <source>
        <dbReference type="ARBA" id="ARBA00023065"/>
    </source>
</evidence>
<keyword evidence="6 12" id="KW-0812">Transmembrane</keyword>
<comment type="subcellular location">
    <subcellularLocation>
        <location evidence="1">Cell membrane</location>
        <topology evidence="1">Multi-pass membrane protein</topology>
    </subcellularLocation>
</comment>
<dbReference type="SUPFAM" id="SSF143865">
    <property type="entry name" value="CorA soluble domain-like"/>
    <property type="match status" value="1"/>
</dbReference>
<keyword evidence="3" id="KW-0813">Transport</keyword>
<evidence type="ECO:0000256" key="4">
    <source>
        <dbReference type="ARBA" id="ARBA00022475"/>
    </source>
</evidence>
<feature type="transmembrane region" description="Helical" evidence="12">
    <location>
        <begin position="361"/>
        <end position="387"/>
    </location>
</feature>
<evidence type="ECO:0000256" key="3">
    <source>
        <dbReference type="ARBA" id="ARBA00022448"/>
    </source>
</evidence>
<comment type="similarity">
    <text evidence="2">Belongs to the CorA metal ion transporter (MIT) (TC 1.A.35) family.</text>
</comment>
<evidence type="ECO:0000313" key="13">
    <source>
        <dbReference type="EMBL" id="BAK83865.1"/>
    </source>
</evidence>
<gene>
    <name evidence="13" type="ordered locus">GLX_14530</name>
</gene>
<dbReference type="InterPro" id="IPR045861">
    <property type="entry name" value="CorA_cytoplasmic_dom"/>
</dbReference>
<dbReference type="HOGENOM" id="CLU_007127_2_1_5"/>
<dbReference type="GO" id="GO:0015087">
    <property type="term" value="F:cobalt ion transmembrane transporter activity"/>
    <property type="evidence" value="ECO:0007669"/>
    <property type="project" value="TreeGrafter"/>
</dbReference>
<keyword evidence="7" id="KW-0862">Zinc</keyword>
<dbReference type="PANTHER" id="PTHR46494:SF3">
    <property type="entry name" value="ZINC TRANSPORT PROTEIN ZNTB"/>
    <property type="match status" value="1"/>
</dbReference>
<dbReference type="GO" id="GO:0005886">
    <property type="term" value="C:plasma membrane"/>
    <property type="evidence" value="ECO:0007669"/>
    <property type="project" value="UniProtKB-SubCell"/>
</dbReference>
<proteinExistence type="inferred from homology"/>
<reference evidence="14" key="1">
    <citation type="journal article" date="2011" name="J. Bacteriol.">
        <title>Complete genome sequence of NBRC 3288, a unique cellulose-nonproducing strain of Gluconacetobacter xylinus isolated from vinegar.</title>
        <authorList>
            <person name="Ogino H."/>
            <person name="Azuma Y."/>
            <person name="Hosoyama A."/>
            <person name="Nakazawa H."/>
            <person name="Matsutani M."/>
            <person name="Hasegawa A."/>
            <person name="Otsuyama K."/>
            <person name="Matsushita K."/>
            <person name="Fujita N."/>
            <person name="Shirai M."/>
        </authorList>
    </citation>
    <scope>NUCLEOTIDE SEQUENCE [LARGE SCALE GENOMIC DNA]</scope>
    <source>
        <strain evidence="14">NBRC 3288 / BCRC 11682 / LMG 1693</strain>
    </source>
</reference>
<organism evidence="13 14">
    <name type="scientific">Komagataeibacter medellinensis (strain NBRC 3288 / BCRC 11682 / LMG 1693 / Kondo 51)</name>
    <name type="common">Gluconacetobacter medellinensis</name>
    <dbReference type="NCBI Taxonomy" id="634177"/>
    <lineage>
        <taxon>Bacteria</taxon>
        <taxon>Pseudomonadati</taxon>
        <taxon>Pseudomonadota</taxon>
        <taxon>Alphaproteobacteria</taxon>
        <taxon>Acetobacterales</taxon>
        <taxon>Acetobacteraceae</taxon>
        <taxon>Komagataeibacter</taxon>
    </lineage>
</organism>
<keyword evidence="9" id="KW-0406">Ion transport</keyword>
<accession>G2I6W8</accession>
<evidence type="ECO:0000256" key="11">
    <source>
        <dbReference type="SAM" id="Coils"/>
    </source>
</evidence>
<evidence type="ECO:0000256" key="2">
    <source>
        <dbReference type="ARBA" id="ARBA00009765"/>
    </source>
</evidence>
<keyword evidence="5" id="KW-0997">Cell inner membrane</keyword>
<sequence length="393" mass="43385">MPEGRTCGRLPPAARFIWARHTTSQSQKCPDGGTMKGYAMETISDFPMADNAAPLPAVLAAPTSVSNGLVWAIACQSGQRPQRLNDAQIAHALQGLPPENPGSWVWLHYDIVHTASRAHIQAIPCLSEEVRLALGSTDRGTNVEAEGDIVYGALPGFDDAMSEDDKNLSAWRFAVLPTLLITTRRQPVPALGVVYRALQRIDSLDSPAEVVDHTLLEFADTVRRNIGMLDDQLDRAEDLLLTLDQHTDFGRISGLIGRVRRRSTELRRVISPVDRIFHNEDLELPEWAEDDIRDRSQRQIHAALDDLLALQDRARSLQDELASGQAEETNRRLYTVSIVTTLMLPATFVTGFFGMNTGGMFLAAGSLGTVEAGGICFIFMMITWMLLKVMKLL</sequence>
<feature type="transmembrane region" description="Helical" evidence="12">
    <location>
        <begin position="333"/>
        <end position="355"/>
    </location>
</feature>
<evidence type="ECO:0000256" key="5">
    <source>
        <dbReference type="ARBA" id="ARBA00022519"/>
    </source>
</evidence>
<dbReference type="EMBL" id="AP012159">
    <property type="protein sequence ID" value="BAK83865.1"/>
    <property type="molecule type" value="Genomic_DNA"/>
</dbReference>
<dbReference type="InterPro" id="IPR045863">
    <property type="entry name" value="CorA_TM1_TM2"/>
</dbReference>
<dbReference type="eggNOG" id="COG0598">
    <property type="taxonomic scope" value="Bacteria"/>
</dbReference>
<protein>
    <submittedName>
        <fullName evidence="13">Magnesium/cobalt transporter</fullName>
    </submittedName>
</protein>
<dbReference type="SUPFAM" id="SSF144083">
    <property type="entry name" value="Magnesium transport protein CorA, transmembrane region"/>
    <property type="match status" value="1"/>
</dbReference>
<evidence type="ECO:0000256" key="10">
    <source>
        <dbReference type="ARBA" id="ARBA00023136"/>
    </source>
</evidence>
<evidence type="ECO:0000256" key="8">
    <source>
        <dbReference type="ARBA" id="ARBA00022989"/>
    </source>
</evidence>
<dbReference type="Proteomes" id="UP000009044">
    <property type="component" value="Chromosome"/>
</dbReference>
<dbReference type="Gene3D" id="1.20.58.340">
    <property type="entry name" value="Magnesium transport protein CorA, transmembrane region"/>
    <property type="match status" value="2"/>
</dbReference>
<dbReference type="PANTHER" id="PTHR46494">
    <property type="entry name" value="CORA FAMILY METAL ION TRANSPORTER (EUROFUNG)"/>
    <property type="match status" value="1"/>
</dbReference>
<evidence type="ECO:0000256" key="6">
    <source>
        <dbReference type="ARBA" id="ARBA00022692"/>
    </source>
</evidence>
<keyword evidence="10 12" id="KW-0472">Membrane</keyword>
<dbReference type="AlphaFoldDB" id="G2I6W8"/>
<dbReference type="GO" id="GO:0000287">
    <property type="term" value="F:magnesium ion binding"/>
    <property type="evidence" value="ECO:0007669"/>
    <property type="project" value="TreeGrafter"/>
</dbReference>
<dbReference type="InterPro" id="IPR002523">
    <property type="entry name" value="MgTranspt_CorA/ZnTranspt_ZntB"/>
</dbReference>
<evidence type="ECO:0000313" key="14">
    <source>
        <dbReference type="Proteomes" id="UP000009044"/>
    </source>
</evidence>
<dbReference type="PATRIC" id="fig|634177.7.peg.1666"/>
<keyword evidence="11" id="KW-0175">Coiled coil</keyword>
<name>G2I6W8_KOMMN</name>
<dbReference type="Pfam" id="PF01544">
    <property type="entry name" value="CorA"/>
    <property type="match status" value="1"/>
</dbReference>
<keyword evidence="4" id="KW-1003">Cell membrane</keyword>
<evidence type="ECO:0000256" key="7">
    <source>
        <dbReference type="ARBA" id="ARBA00022833"/>
    </source>
</evidence>
<evidence type="ECO:0000256" key="1">
    <source>
        <dbReference type="ARBA" id="ARBA00004651"/>
    </source>
</evidence>
<dbReference type="Gene3D" id="3.30.460.20">
    <property type="entry name" value="CorA soluble domain-like"/>
    <property type="match status" value="1"/>
</dbReference>
<feature type="coiled-coil region" evidence="11">
    <location>
        <begin position="300"/>
        <end position="327"/>
    </location>
</feature>